<dbReference type="CDD" id="cd21157">
    <property type="entry name" value="PUA_G5K"/>
    <property type="match status" value="1"/>
</dbReference>
<proteinExistence type="inferred from homology"/>
<evidence type="ECO:0000313" key="9">
    <source>
        <dbReference type="EMBL" id="VAW89085.1"/>
    </source>
</evidence>
<dbReference type="InterPro" id="IPR001057">
    <property type="entry name" value="Glu/AcGlu_kinase"/>
</dbReference>
<dbReference type="InterPro" id="IPR036393">
    <property type="entry name" value="AceGlu_kinase-like_sf"/>
</dbReference>
<dbReference type="EMBL" id="UOFQ01000120">
    <property type="protein sequence ID" value="VAW89085.1"/>
    <property type="molecule type" value="Genomic_DNA"/>
</dbReference>
<dbReference type="InterPro" id="IPR002478">
    <property type="entry name" value="PUA"/>
</dbReference>
<dbReference type="PIRSF" id="PIRSF000729">
    <property type="entry name" value="GK"/>
    <property type="match status" value="1"/>
</dbReference>
<accession>A0A3B0Z6K7</accession>
<dbReference type="FunFam" id="3.40.1160.10:FF:000018">
    <property type="entry name" value="Glutamate 5-kinase"/>
    <property type="match status" value="1"/>
</dbReference>
<dbReference type="NCBIfam" id="TIGR01027">
    <property type="entry name" value="proB"/>
    <property type="match status" value="1"/>
</dbReference>
<evidence type="ECO:0000256" key="1">
    <source>
        <dbReference type="ARBA" id="ARBA00022490"/>
    </source>
</evidence>
<organism evidence="9">
    <name type="scientific">hydrothermal vent metagenome</name>
    <dbReference type="NCBI Taxonomy" id="652676"/>
    <lineage>
        <taxon>unclassified sequences</taxon>
        <taxon>metagenomes</taxon>
        <taxon>ecological metagenomes</taxon>
    </lineage>
</organism>
<dbReference type="CDD" id="cd04242">
    <property type="entry name" value="AAK_G5K_ProB"/>
    <property type="match status" value="1"/>
</dbReference>
<keyword evidence="4 9" id="KW-0808">Transferase</keyword>
<dbReference type="InterPro" id="IPR005715">
    <property type="entry name" value="Glu_5kinase/COase_Synthase"/>
</dbReference>
<evidence type="ECO:0000256" key="7">
    <source>
        <dbReference type="ARBA" id="ARBA00022840"/>
    </source>
</evidence>
<name>A0A3B0Z6K7_9ZZZZ</name>
<evidence type="ECO:0000256" key="4">
    <source>
        <dbReference type="ARBA" id="ARBA00022679"/>
    </source>
</evidence>
<gene>
    <name evidence="9" type="ORF">MNBD_GAMMA17-2191</name>
</gene>
<keyword evidence="2" id="KW-0028">Amino-acid biosynthesis</keyword>
<dbReference type="InterPro" id="IPR019797">
    <property type="entry name" value="Glutamate_5-kinase_CS"/>
</dbReference>
<evidence type="ECO:0000256" key="2">
    <source>
        <dbReference type="ARBA" id="ARBA00022605"/>
    </source>
</evidence>
<dbReference type="GO" id="GO:0008652">
    <property type="term" value="P:amino acid biosynthetic process"/>
    <property type="evidence" value="ECO:0007669"/>
    <property type="project" value="UniProtKB-KW"/>
</dbReference>
<reference evidence="9" key="1">
    <citation type="submission" date="2018-06" db="EMBL/GenBank/DDBJ databases">
        <authorList>
            <person name="Zhirakovskaya E."/>
        </authorList>
    </citation>
    <scope>NUCLEOTIDE SEQUENCE</scope>
</reference>
<dbReference type="GO" id="GO:0004349">
    <property type="term" value="F:glutamate 5-kinase activity"/>
    <property type="evidence" value="ECO:0007669"/>
    <property type="project" value="UniProtKB-EC"/>
</dbReference>
<evidence type="ECO:0000256" key="5">
    <source>
        <dbReference type="ARBA" id="ARBA00022741"/>
    </source>
</evidence>
<dbReference type="InterPro" id="IPR001048">
    <property type="entry name" value="Asp/Glu/Uridylate_kinase"/>
</dbReference>
<dbReference type="Pfam" id="PF01472">
    <property type="entry name" value="PUA"/>
    <property type="match status" value="1"/>
</dbReference>
<dbReference type="Gene3D" id="2.30.130.10">
    <property type="entry name" value="PUA domain"/>
    <property type="match status" value="1"/>
</dbReference>
<dbReference type="PANTHER" id="PTHR43654:SF1">
    <property type="entry name" value="ISOPENTENYL PHOSPHATE KINASE"/>
    <property type="match status" value="1"/>
</dbReference>
<dbReference type="Gene3D" id="3.40.1160.10">
    <property type="entry name" value="Acetylglutamate kinase-like"/>
    <property type="match status" value="1"/>
</dbReference>
<dbReference type="AlphaFoldDB" id="A0A3B0Z6K7"/>
<dbReference type="HAMAP" id="MF_00456">
    <property type="entry name" value="ProB"/>
    <property type="match status" value="1"/>
</dbReference>
<keyword evidence="7" id="KW-0067">ATP-binding</keyword>
<dbReference type="PANTHER" id="PTHR43654">
    <property type="entry name" value="GLUTAMATE 5-KINASE"/>
    <property type="match status" value="1"/>
</dbReference>
<dbReference type="InterPro" id="IPR041739">
    <property type="entry name" value="G5K_ProB"/>
</dbReference>
<evidence type="ECO:0000259" key="8">
    <source>
        <dbReference type="SMART" id="SM00359"/>
    </source>
</evidence>
<dbReference type="SUPFAM" id="SSF88697">
    <property type="entry name" value="PUA domain-like"/>
    <property type="match status" value="1"/>
</dbReference>
<dbReference type="PRINTS" id="PR00474">
    <property type="entry name" value="GLU5KINASE"/>
</dbReference>
<dbReference type="PROSITE" id="PS50890">
    <property type="entry name" value="PUA"/>
    <property type="match status" value="1"/>
</dbReference>
<dbReference type="SMART" id="SM00359">
    <property type="entry name" value="PUA"/>
    <property type="match status" value="1"/>
</dbReference>
<protein>
    <submittedName>
        <fullName evidence="9">Glutamate 5-kinase / RNA-binding C-terminal domain PUA</fullName>
        <ecNumber evidence="9">2.7.2.11</ecNumber>
    </submittedName>
</protein>
<keyword evidence="1" id="KW-0963">Cytoplasm</keyword>
<dbReference type="SUPFAM" id="SSF53633">
    <property type="entry name" value="Carbamate kinase-like"/>
    <property type="match status" value="1"/>
</dbReference>
<dbReference type="GO" id="GO:0005524">
    <property type="term" value="F:ATP binding"/>
    <property type="evidence" value="ECO:0007669"/>
    <property type="project" value="UniProtKB-KW"/>
</dbReference>
<dbReference type="GO" id="GO:0005829">
    <property type="term" value="C:cytosol"/>
    <property type="evidence" value="ECO:0007669"/>
    <property type="project" value="TreeGrafter"/>
</dbReference>
<dbReference type="InterPro" id="IPR011529">
    <property type="entry name" value="Glu_5kinase"/>
</dbReference>
<dbReference type="EC" id="2.7.2.11" evidence="9"/>
<dbReference type="Pfam" id="PF00696">
    <property type="entry name" value="AA_kinase"/>
    <property type="match status" value="1"/>
</dbReference>
<dbReference type="PROSITE" id="PS00902">
    <property type="entry name" value="GLUTAMATE_5_KINASE"/>
    <property type="match status" value="1"/>
</dbReference>
<dbReference type="GO" id="GO:0003723">
    <property type="term" value="F:RNA binding"/>
    <property type="evidence" value="ECO:0007669"/>
    <property type="project" value="InterPro"/>
</dbReference>
<feature type="domain" description="PUA" evidence="8">
    <location>
        <begin position="283"/>
        <end position="366"/>
    </location>
</feature>
<evidence type="ECO:0000256" key="6">
    <source>
        <dbReference type="ARBA" id="ARBA00022777"/>
    </source>
</evidence>
<sequence length="376" mass="40633">MVREQVTKARRWVVKVGSSLLTNDGAGLDLELMALWVEQIQRLRARGIEVVLVSSGAVSEGMKRLGWSERPHALYEQQAAAAVGQMGVVQAYESCFQKHGLHTAQILLIHNDLADRQRYLNARSTLRTLLKLGVIPIVNENDTVAVEELRFGDNDTLAGLVTNLIEAELLVMLTDQDGMYDSDPRNNPNAKFIHEAQAGDPELERMAAGGGSGRLGRGGMLTKVRAAERAARSGALSIIASGRESDVLSKIADGERLGTMVVPAAEPLVARRQWLASQLNLSGKLVLDDGAVGVLKRSGSSLLAVDVLLVEGGFHRGDVVACVDRQGKEVARGLINYSAEESKKIRGQSSEQIEALLGYVDEAELIHCDNLVLMGK</sequence>
<dbReference type="InterPro" id="IPR015947">
    <property type="entry name" value="PUA-like_sf"/>
</dbReference>
<keyword evidence="6 9" id="KW-0418">Kinase</keyword>
<evidence type="ECO:0000256" key="3">
    <source>
        <dbReference type="ARBA" id="ARBA00022650"/>
    </source>
</evidence>
<keyword evidence="3" id="KW-0641">Proline biosynthesis</keyword>
<keyword evidence="5" id="KW-0547">Nucleotide-binding</keyword>
<dbReference type="InterPro" id="IPR036974">
    <property type="entry name" value="PUA_sf"/>
</dbReference>